<dbReference type="PROSITE" id="PS51462">
    <property type="entry name" value="NUDIX"/>
    <property type="match status" value="1"/>
</dbReference>
<dbReference type="InterPro" id="IPR015797">
    <property type="entry name" value="NUDIX_hydrolase-like_dom_sf"/>
</dbReference>
<dbReference type="InterPro" id="IPR000086">
    <property type="entry name" value="NUDIX_hydrolase_dom"/>
</dbReference>
<protein>
    <submittedName>
        <fullName evidence="4">NUDIX hydrolase</fullName>
    </submittedName>
</protein>
<comment type="caution">
    <text evidence="4">The sequence shown here is derived from an EMBL/GenBank/DDBJ whole genome shotgun (WGS) entry which is preliminary data.</text>
</comment>
<dbReference type="Pfam" id="PF00293">
    <property type="entry name" value="NUDIX"/>
    <property type="match status" value="1"/>
</dbReference>
<sequence>MTIREDEIERHDGSKGIYSVIDKPDFALVIPQEADGYWLVEQYRYPVQARSWEFPQGTFSHGVEGTPEELARAELREETGLSAAKLEHLGFLHCAKGISSQGFHIFLASELEHGDPDREIEEQDMVQKWFSRAEVEEMIRTCEITDDSSIAAYGLLMLHRL</sequence>
<reference evidence="5" key="1">
    <citation type="submission" date="2019-04" db="EMBL/GenBank/DDBJ databases">
        <title>Nocardioides xinjiangensis sp. nov.</title>
        <authorList>
            <person name="Liu S."/>
        </authorList>
    </citation>
    <scope>NUCLEOTIDE SEQUENCE [LARGE SCALE GENOMIC DNA]</scope>
    <source>
        <strain evidence="5">18</strain>
    </source>
</reference>
<accession>A0A4S8QF86</accession>
<reference evidence="4 5" key="2">
    <citation type="submission" date="2019-05" db="EMBL/GenBank/DDBJ databases">
        <title>Glycomyces buryatensis sp. nov.</title>
        <authorList>
            <person name="Nikitina E."/>
        </authorList>
    </citation>
    <scope>NUCLEOTIDE SEQUENCE [LARGE SCALE GENOMIC DNA]</scope>
    <source>
        <strain evidence="4 5">18</strain>
    </source>
</reference>
<comment type="cofactor">
    <cofactor evidence="1">
        <name>Mg(2+)</name>
        <dbReference type="ChEBI" id="CHEBI:18420"/>
    </cofactor>
</comment>
<keyword evidence="5" id="KW-1185">Reference proteome</keyword>
<dbReference type="EMBL" id="STGY01000041">
    <property type="protein sequence ID" value="THV41792.1"/>
    <property type="molecule type" value="Genomic_DNA"/>
</dbReference>
<proteinExistence type="predicted"/>
<evidence type="ECO:0000256" key="1">
    <source>
        <dbReference type="ARBA" id="ARBA00001946"/>
    </source>
</evidence>
<dbReference type="OrthoDB" id="177518at2"/>
<dbReference type="GO" id="GO:0006753">
    <property type="term" value="P:nucleoside phosphate metabolic process"/>
    <property type="evidence" value="ECO:0007669"/>
    <property type="project" value="TreeGrafter"/>
</dbReference>
<evidence type="ECO:0000256" key="2">
    <source>
        <dbReference type="ARBA" id="ARBA00022801"/>
    </source>
</evidence>
<dbReference type="Gene3D" id="3.90.79.10">
    <property type="entry name" value="Nucleoside Triphosphate Pyrophosphohydrolase"/>
    <property type="match status" value="1"/>
</dbReference>
<evidence type="ECO:0000259" key="3">
    <source>
        <dbReference type="PROSITE" id="PS51462"/>
    </source>
</evidence>
<organism evidence="4 5">
    <name type="scientific">Glycomyces buryatensis</name>
    <dbReference type="NCBI Taxonomy" id="2570927"/>
    <lineage>
        <taxon>Bacteria</taxon>
        <taxon>Bacillati</taxon>
        <taxon>Actinomycetota</taxon>
        <taxon>Actinomycetes</taxon>
        <taxon>Glycomycetales</taxon>
        <taxon>Glycomycetaceae</taxon>
        <taxon>Glycomyces</taxon>
    </lineage>
</organism>
<dbReference type="AlphaFoldDB" id="A0A4S8QF86"/>
<evidence type="ECO:0000313" key="5">
    <source>
        <dbReference type="Proteomes" id="UP000308760"/>
    </source>
</evidence>
<dbReference type="GO" id="GO:0005829">
    <property type="term" value="C:cytosol"/>
    <property type="evidence" value="ECO:0007669"/>
    <property type="project" value="TreeGrafter"/>
</dbReference>
<dbReference type="PANTHER" id="PTHR11839:SF18">
    <property type="entry name" value="NUDIX HYDROLASE DOMAIN-CONTAINING PROTEIN"/>
    <property type="match status" value="1"/>
</dbReference>
<dbReference type="PANTHER" id="PTHR11839">
    <property type="entry name" value="UDP/ADP-SUGAR PYROPHOSPHATASE"/>
    <property type="match status" value="1"/>
</dbReference>
<dbReference type="Proteomes" id="UP000308760">
    <property type="component" value="Unassembled WGS sequence"/>
</dbReference>
<dbReference type="SUPFAM" id="SSF55811">
    <property type="entry name" value="Nudix"/>
    <property type="match status" value="1"/>
</dbReference>
<keyword evidence="2 4" id="KW-0378">Hydrolase</keyword>
<dbReference type="GO" id="GO:0019693">
    <property type="term" value="P:ribose phosphate metabolic process"/>
    <property type="evidence" value="ECO:0007669"/>
    <property type="project" value="TreeGrafter"/>
</dbReference>
<feature type="domain" description="Nudix hydrolase" evidence="3">
    <location>
        <begin position="10"/>
        <end position="158"/>
    </location>
</feature>
<name>A0A4S8QF86_9ACTN</name>
<evidence type="ECO:0000313" key="4">
    <source>
        <dbReference type="EMBL" id="THV41792.1"/>
    </source>
</evidence>
<dbReference type="CDD" id="cd24161">
    <property type="entry name" value="NUDIX_ADPRase_Ndx2"/>
    <property type="match status" value="1"/>
</dbReference>
<gene>
    <name evidence="4" type="ORF">FAB82_10335</name>
</gene>
<dbReference type="GO" id="GO:0016787">
    <property type="term" value="F:hydrolase activity"/>
    <property type="evidence" value="ECO:0007669"/>
    <property type="project" value="UniProtKB-KW"/>
</dbReference>